<dbReference type="PROSITE" id="PS00786">
    <property type="entry name" value="5_NUCLEOTIDASE_2"/>
    <property type="match status" value="1"/>
</dbReference>
<protein>
    <recommendedName>
        <fullName evidence="5">SLH domain-containing protein</fullName>
    </recommendedName>
</protein>
<evidence type="ECO:0000256" key="3">
    <source>
        <dbReference type="SAM" id="MobiDB-lite"/>
    </source>
</evidence>
<dbReference type="SUPFAM" id="SSF56300">
    <property type="entry name" value="Metallo-dependent phosphatases"/>
    <property type="match status" value="2"/>
</dbReference>
<dbReference type="PRINTS" id="PR01607">
    <property type="entry name" value="APYRASEFAMLY"/>
</dbReference>
<dbReference type="InterPro" id="IPR006146">
    <property type="entry name" value="5'-Nucleotdase_CS"/>
</dbReference>
<feature type="transmembrane region" description="Helical" evidence="4">
    <location>
        <begin position="46"/>
        <end position="68"/>
    </location>
</feature>
<keyword evidence="4" id="KW-0472">Membrane</keyword>
<keyword evidence="1" id="KW-0732">Signal</keyword>
<comment type="caution">
    <text evidence="6">The sequence shown here is derived from an EMBL/GenBank/DDBJ whole genome shotgun (WGS) entry which is preliminary data.</text>
</comment>
<dbReference type="Gene3D" id="3.60.21.10">
    <property type="match status" value="2"/>
</dbReference>
<dbReference type="Pfam" id="PF00149">
    <property type="entry name" value="Metallophos"/>
    <property type="match status" value="2"/>
</dbReference>
<gene>
    <name evidence="6" type="ORF">A6M21_11720</name>
</gene>
<dbReference type="Proteomes" id="UP000078532">
    <property type="component" value="Unassembled WGS sequence"/>
</dbReference>
<keyword evidence="7" id="KW-1185">Reference proteome</keyword>
<dbReference type="PANTHER" id="PTHR11575">
    <property type="entry name" value="5'-NUCLEOTIDASE-RELATED"/>
    <property type="match status" value="1"/>
</dbReference>
<evidence type="ECO:0000256" key="4">
    <source>
        <dbReference type="SAM" id="Phobius"/>
    </source>
</evidence>
<dbReference type="GO" id="GO:0000166">
    <property type="term" value="F:nucleotide binding"/>
    <property type="evidence" value="ECO:0007669"/>
    <property type="project" value="InterPro"/>
</dbReference>
<sequence>MPASGKKPPAGKEVCRETAQAGRYPQTTKIYMGGETMFTSRKRSGLLSLLILIAFIFSLAAPGVNAFADSSDKVFDVVEITDFHGYLEDTGGNPVAAVMANNIKDVVNGNPGRTLIVSGGDNYQGTATSNLLKGVPVMNVFNNLGVAVSELGNHEFDWGLDTVTKDVTPGVANYPIICSNLFYKGTKNRVFDPYEIFTKDGVKIAVVGAITEDLPDIVLADNVKDYDVGSIVDNIRQAAQDARTNGAQIVIALLHAGDNYDSKTGPVFDVANQLGGPGGLVDTVLGGHTHDLVNTTAANGTPVAIANCYGKGFIDLKITRHDNGTLSFNSSYVPDDTTSTVFPYGYKAPSPAVDQAVSDIVSKAKTQVGPILNQKLGTADVALTRAQADSPYGESLAGDWTCDAMNKAAATDFAFTNNGGLRIDIPQGDITMGTLYAFMPFDNTITTAGMTGAQIKTLLEQAVGDGGKGIQVAGLTFTYDPAKPSGSRVVSISKTDGTPVDMTDNSKTYKVATNNFMSGGGDGFVIYKTVTSFDTNILVRDALAQNIQQNGHVTAQLQGRIKNAQNSNSPNLSYVDVLATSDLHGHIYPYDYYTGTAADYGLAKVSTYVNQQRLLDPNLILVDNGDTIQGSPLATYYATIDKTSPNPMIKTMAYMKYDTWTLGNHEFNYGLDMLNKVVDQAKTGGIHVLSANTYKSDGSNFVDPYYIKSVPELNGDVVKVGILGLTTKCIPDWESPDNYQGLHFNDLVDEAQKWVPQVKAAGADIVVAVIHSGEEGPGDIIPENQIKAVAQGVSGIDAIVAGHTHANIPQDTFTNPSGNTVLVTEPSSWGKYVSQLKFGLSKENNRWTIKSESAKTVAMDSSIPADSYITDTLDKPDEDQTIQYLGTVIGQATGPFSGATQTVEETAIMDLINKVQKDASGAQLSIAAPLSSTALIPRGDVTIKDISSVYVYENYLYSIKMTGAQLKKWLEFSARYYKQVTSPNDPTVKDAVYNIPDYNLDQLYGASYTIDLTEPAGSRIKNLKYNGQLVKDTDEFTVAINNYRYNGGGGFMAAAGLTPGQGAIYDSMKTLGDAGQVRNLLIKYVQDNKTVSPVTEQYWSIAKVPVTQETGSGNNGGSGDSGGGSSGGGSSGGSGGSSGSSGGGTATQTANPGTGSATLTPGTGGTVSLGSDAVISIPAGALNGTSNVQVSIQKVTNALAVPAGFKLAGGMFELSVDGKNNYSFNKPVTLTFSFDPAALSPGQKPAVFYYDEASSNWVNLGGNVSGNTITVNVDHFTKFAVLASTTAIKQPAQPAATLKDISNHWAENSIKKLLGMGAVSGYPDGSFKPDKPVSRAEFVTMLVKAFKLEPKTGKVFTDTANHWAKNTIATAASYGIISGYDEKNFGPDEPVTREQMAAMIGKAAKLGPAAGELAFTDRAEISSWAKNSVITAVGQGIMHGYPDKTFKPKGKTTRAEAAAVIVNALKK</sequence>
<feature type="region of interest" description="Disordered" evidence="3">
    <location>
        <begin position="1107"/>
        <end position="1163"/>
    </location>
</feature>
<dbReference type="EMBL" id="LYVF01000167">
    <property type="protein sequence ID" value="OAT81195.1"/>
    <property type="molecule type" value="Genomic_DNA"/>
</dbReference>
<evidence type="ECO:0000259" key="5">
    <source>
        <dbReference type="PROSITE" id="PS51272"/>
    </source>
</evidence>
<dbReference type="GO" id="GO:0016788">
    <property type="term" value="F:hydrolase activity, acting on ester bonds"/>
    <property type="evidence" value="ECO:0007669"/>
    <property type="project" value="InterPro"/>
</dbReference>
<keyword evidence="4" id="KW-1133">Transmembrane helix</keyword>
<feature type="domain" description="SLH" evidence="5">
    <location>
        <begin position="1293"/>
        <end position="1356"/>
    </location>
</feature>
<dbReference type="InterPro" id="IPR006179">
    <property type="entry name" value="5_nucleotidase/apyrase"/>
</dbReference>
<dbReference type="InterPro" id="IPR036907">
    <property type="entry name" value="5'-Nucleotdase_C_sf"/>
</dbReference>
<dbReference type="Pfam" id="PF02872">
    <property type="entry name" value="5_nucleotid_C"/>
    <property type="match status" value="2"/>
</dbReference>
<evidence type="ECO:0000313" key="6">
    <source>
        <dbReference type="EMBL" id="OAT81195.1"/>
    </source>
</evidence>
<accession>A0A1B7LDL2</accession>
<dbReference type="SUPFAM" id="SSF55816">
    <property type="entry name" value="5'-nucleotidase (syn. UDP-sugar hydrolase), C-terminal domain"/>
    <property type="match status" value="2"/>
</dbReference>
<dbReference type="InterPro" id="IPR029052">
    <property type="entry name" value="Metallo-depent_PP-like"/>
</dbReference>
<keyword evidence="2" id="KW-0677">Repeat</keyword>
<feature type="compositionally biased region" description="Polar residues" evidence="3">
    <location>
        <begin position="1146"/>
        <end position="1161"/>
    </location>
</feature>
<reference evidence="6 7" key="1">
    <citation type="submission" date="2016-04" db="EMBL/GenBank/DDBJ databases">
        <authorList>
            <person name="Evans L.H."/>
            <person name="Alamgir A."/>
            <person name="Owens N."/>
            <person name="Weber N.D."/>
            <person name="Virtaneva K."/>
            <person name="Barbian K."/>
            <person name="Babar A."/>
            <person name="Rosenke K."/>
        </authorList>
    </citation>
    <scope>NUCLEOTIDE SEQUENCE [LARGE SCALE GENOMIC DNA]</scope>
    <source>
        <strain evidence="6 7">LMa1</strain>
    </source>
</reference>
<feature type="domain" description="SLH" evidence="5">
    <location>
        <begin position="1357"/>
        <end position="1411"/>
    </location>
</feature>
<organism evidence="6 7">
    <name type="scientific">Desulfotomaculum copahuensis</name>
    <dbReference type="NCBI Taxonomy" id="1838280"/>
    <lineage>
        <taxon>Bacteria</taxon>
        <taxon>Bacillati</taxon>
        <taxon>Bacillota</taxon>
        <taxon>Clostridia</taxon>
        <taxon>Eubacteriales</taxon>
        <taxon>Desulfotomaculaceae</taxon>
        <taxon>Desulfotomaculum</taxon>
    </lineage>
</organism>
<dbReference type="PROSITE" id="PS51272">
    <property type="entry name" value="SLH"/>
    <property type="match status" value="3"/>
</dbReference>
<dbReference type="PANTHER" id="PTHR11575:SF6">
    <property type="entry name" value="2',3'-CYCLIC-NUCLEOTIDE 2'-PHOSPHODIESTERASE_3'-NUCLEOTIDASE"/>
    <property type="match status" value="1"/>
</dbReference>
<proteinExistence type="predicted"/>
<dbReference type="Gene3D" id="3.90.780.10">
    <property type="entry name" value="5'-Nucleotidase, C-terminal domain"/>
    <property type="match status" value="2"/>
</dbReference>
<feature type="domain" description="SLH" evidence="5">
    <location>
        <begin position="1412"/>
        <end position="1467"/>
    </location>
</feature>
<dbReference type="GO" id="GO:0030288">
    <property type="term" value="C:outer membrane-bounded periplasmic space"/>
    <property type="evidence" value="ECO:0007669"/>
    <property type="project" value="TreeGrafter"/>
</dbReference>
<dbReference type="Pfam" id="PF00395">
    <property type="entry name" value="SLH"/>
    <property type="match status" value="3"/>
</dbReference>
<evidence type="ECO:0000256" key="1">
    <source>
        <dbReference type="ARBA" id="ARBA00022729"/>
    </source>
</evidence>
<dbReference type="STRING" id="1838280.A6M21_11720"/>
<dbReference type="CDD" id="cd00845">
    <property type="entry name" value="MPP_UshA_N_like"/>
    <property type="match status" value="1"/>
</dbReference>
<feature type="compositionally biased region" description="Gly residues" evidence="3">
    <location>
        <begin position="1113"/>
        <end position="1145"/>
    </location>
</feature>
<dbReference type="InterPro" id="IPR001119">
    <property type="entry name" value="SLH_dom"/>
</dbReference>
<dbReference type="GO" id="GO:0046872">
    <property type="term" value="F:metal ion binding"/>
    <property type="evidence" value="ECO:0007669"/>
    <property type="project" value="InterPro"/>
</dbReference>
<evidence type="ECO:0000313" key="7">
    <source>
        <dbReference type="Proteomes" id="UP000078532"/>
    </source>
</evidence>
<dbReference type="Gene3D" id="2.60.220.30">
    <property type="match status" value="1"/>
</dbReference>
<keyword evidence="4" id="KW-0812">Transmembrane</keyword>
<evidence type="ECO:0000256" key="2">
    <source>
        <dbReference type="ARBA" id="ARBA00022737"/>
    </source>
</evidence>
<dbReference type="GO" id="GO:0009166">
    <property type="term" value="P:nucleotide catabolic process"/>
    <property type="evidence" value="ECO:0007669"/>
    <property type="project" value="InterPro"/>
</dbReference>
<dbReference type="InterPro" id="IPR008334">
    <property type="entry name" value="5'-Nucleotdase_C"/>
</dbReference>
<name>A0A1B7LDL2_9FIRM</name>
<dbReference type="InterPro" id="IPR004843">
    <property type="entry name" value="Calcineurin-like_PHP"/>
</dbReference>